<dbReference type="RefSeq" id="WP_126582225.1">
    <property type="nucleotide sequence ID" value="NZ_BIFR01000002.1"/>
</dbReference>
<dbReference type="Gene3D" id="1.50.10.10">
    <property type="match status" value="1"/>
</dbReference>
<proteinExistence type="predicted"/>
<protein>
    <recommendedName>
        <fullName evidence="3">Alpha-L-rhamnosidase six-hairpin glycosidase domain-containing protein</fullName>
    </recommendedName>
</protein>
<dbReference type="EMBL" id="BIFR01000002">
    <property type="protein sequence ID" value="GCE14679.1"/>
    <property type="molecule type" value="Genomic_DNA"/>
</dbReference>
<name>A0A402A6F9_9CHLR</name>
<evidence type="ECO:0000313" key="1">
    <source>
        <dbReference type="EMBL" id="GCE14679.1"/>
    </source>
</evidence>
<reference evidence="2" key="1">
    <citation type="submission" date="2018-12" db="EMBL/GenBank/DDBJ databases">
        <title>Tengunoibacter tsumagoiensis gen. nov., sp. nov., Dictyobacter kobayashii sp. nov., D. alpinus sp. nov., and D. joshuensis sp. nov. and description of Dictyobacteraceae fam. nov. within the order Ktedonobacterales isolated from Tengu-no-mugimeshi.</title>
        <authorList>
            <person name="Wang C.M."/>
            <person name="Zheng Y."/>
            <person name="Sakai Y."/>
            <person name="Toyoda A."/>
            <person name="Minakuchi Y."/>
            <person name="Abe K."/>
            <person name="Yokota A."/>
            <person name="Yabe S."/>
        </authorList>
    </citation>
    <scope>NUCLEOTIDE SEQUENCE [LARGE SCALE GENOMIC DNA]</scope>
    <source>
        <strain evidence="2">Uno3</strain>
    </source>
</reference>
<dbReference type="SUPFAM" id="SSF48208">
    <property type="entry name" value="Six-hairpin glycosidases"/>
    <property type="match status" value="1"/>
</dbReference>
<evidence type="ECO:0000313" key="2">
    <source>
        <dbReference type="Proteomes" id="UP000287352"/>
    </source>
</evidence>
<gene>
    <name evidence="1" type="ORF">KTT_45380</name>
</gene>
<dbReference type="OrthoDB" id="9788151at2"/>
<accession>A0A402A6F9</accession>
<sequence length="824" mass="92148">MKLAHKYPGEALKPLERVTLIDIPTEQEGSIVVRDGLGREYARLGAHPTLEFTIAGAGGIQSITFENTLAQVQEKITFLVQATTELHDQDGFYTELLQMLYYTMFKEVHLDYNRYNGKVYHFFICWLRDHVHVLKGKKYFANGLKSAIELYRDSQREDGMIWDNIYDRSPEPNFWDTRFAKGDFIRQINDGHSELKRIPVENDVEYLFVEGLYYTWKATNDSGWMSTILDAAIQALDYTINSPYRWSDKYQLLKRGYTIDTWDFQTEADSAAVHDAMQIDLEKTHFGVMFGDNTGYAASCDYLAEMLAHIGRLEEAERFRQRADAIRQRLNEVSWNGRFFTHHVPEHPERKRDLGVDESTQVSLSNSYSINRHIEHDQATAIIETYLGIKEQLPEGSPGEWYTIYPPFLKGFGGHNGLWQYMNGGVVTIVAGELAHGAFQHGYEAYAVDILQRIHALGKKHGSRYHNAYTGSLPAQPVRSFTPLDISSIANIDVAGAGADGVPGWTGEGDNDFHTVPTGEQTLAEIPFLIPDPATNHRRAAIGLSQRQGYVQKVTLPVHSTARSIYFLHTVAHNIGGGVSGKAIIKYADGSAFTQYIVRGYNAQGWWLPEQTDPSITRVAWRGENAYCKNIGLLAYGLANPHPEREIAELVLEASETGAFWGILGITLGAEAVSFPTNPISFGIPDGWGAAAIVYALVEGLVGIVDETQAYQQVTLAPRWTATTTTQVSTTITYPESGGYLAYAYHHDQQRGLLTFDVAGSGERCNAHILLPAETGQAISVKVNGQEVDFVRTQVEQSYYVDFQLPLTGVQQIQITYAPLTQVL</sequence>
<dbReference type="InterPro" id="IPR012341">
    <property type="entry name" value="6hp_glycosidase-like_sf"/>
</dbReference>
<dbReference type="AlphaFoldDB" id="A0A402A6F9"/>
<dbReference type="GO" id="GO:0005975">
    <property type="term" value="P:carbohydrate metabolic process"/>
    <property type="evidence" value="ECO:0007669"/>
    <property type="project" value="InterPro"/>
</dbReference>
<comment type="caution">
    <text evidence="1">The sequence shown here is derived from an EMBL/GenBank/DDBJ whole genome shotgun (WGS) entry which is preliminary data.</text>
</comment>
<dbReference type="InterPro" id="IPR008928">
    <property type="entry name" value="6-hairpin_glycosidase_sf"/>
</dbReference>
<keyword evidence="2" id="KW-1185">Reference proteome</keyword>
<dbReference type="Proteomes" id="UP000287352">
    <property type="component" value="Unassembled WGS sequence"/>
</dbReference>
<evidence type="ECO:0008006" key="3">
    <source>
        <dbReference type="Google" id="ProtNLM"/>
    </source>
</evidence>
<organism evidence="1 2">
    <name type="scientific">Tengunoibacter tsumagoiensis</name>
    <dbReference type="NCBI Taxonomy" id="2014871"/>
    <lineage>
        <taxon>Bacteria</taxon>
        <taxon>Bacillati</taxon>
        <taxon>Chloroflexota</taxon>
        <taxon>Ktedonobacteria</taxon>
        <taxon>Ktedonobacterales</taxon>
        <taxon>Dictyobacteraceae</taxon>
        <taxon>Tengunoibacter</taxon>
    </lineage>
</organism>